<sequence length="453" mass="49894">MPKKEKKPPIQPQDQSRVGEEKAGRRFTLQALFNDNRFVAILSLVLALIMWFVIYLQNTPNSNETISNVPVSISYENSMAQDLGLEIIGDATATVDVNVTGSRYTVQNLTADDFTARVSLSSVTRAGTYTLSIQVIRNVVSDEYTITSWTPEEIQLTFDQIVTRTFPVEVNTPNLTAADGYLMETPYADIDYVTVTGPQTEVDQISRCAVTIDAERELTETLTTSGTIQFYDAAGSVIESENLEYDHDTVTVTIPIYKTRTLDLQVEFVNVPRGFPIEQLGYTLSRDTILVASPSETIDNIDAITVGPIDFREIDIGTEITLDITLNAGLKNVENVDSVTVTFPSYGLTSRTMDVSKDNFVIENLPSGYTVEVLTEQLEDIRIVGDTSIVNDLTAEDLVGTIDLSQYSISRGRYTVSVKIYVQGRVLAWAVGEYSVEIEATPPETAESASTSG</sequence>
<dbReference type="PANTHER" id="PTHR37804">
    <property type="entry name" value="CDAA REGULATORY PROTEIN CDAR"/>
    <property type="match status" value="1"/>
</dbReference>
<reference evidence="3" key="2">
    <citation type="journal article" date="2021" name="PeerJ">
        <title>Extensive microbial diversity within the chicken gut microbiome revealed by metagenomics and culture.</title>
        <authorList>
            <person name="Gilroy R."/>
            <person name="Ravi A."/>
            <person name="Getino M."/>
            <person name="Pursley I."/>
            <person name="Horton D.L."/>
            <person name="Alikhan N.F."/>
            <person name="Baker D."/>
            <person name="Gharbi K."/>
            <person name="Hall N."/>
            <person name="Watson M."/>
            <person name="Adriaenssens E.M."/>
            <person name="Foster-Nyarko E."/>
            <person name="Jarju S."/>
            <person name="Secka A."/>
            <person name="Antonio M."/>
            <person name="Oren A."/>
            <person name="Chaudhuri R.R."/>
            <person name="La Ragione R."/>
            <person name="Hildebrand F."/>
            <person name="Pallen M.J."/>
        </authorList>
    </citation>
    <scope>NUCLEOTIDE SEQUENCE</scope>
    <source>
        <strain evidence="3">CHK189-12415</strain>
    </source>
</reference>
<feature type="region of interest" description="Disordered" evidence="1">
    <location>
        <begin position="1"/>
        <end position="22"/>
    </location>
</feature>
<protein>
    <recommendedName>
        <fullName evidence="5">YbbR-like protein</fullName>
    </recommendedName>
</protein>
<keyword evidence="2" id="KW-0812">Transmembrane</keyword>
<name>A0A9D1J5H3_9FIRM</name>
<feature type="transmembrane region" description="Helical" evidence="2">
    <location>
        <begin position="38"/>
        <end position="56"/>
    </location>
</feature>
<dbReference type="Proteomes" id="UP000824241">
    <property type="component" value="Unassembled WGS sequence"/>
</dbReference>
<dbReference type="InterPro" id="IPR012505">
    <property type="entry name" value="YbbR"/>
</dbReference>
<evidence type="ECO:0008006" key="5">
    <source>
        <dbReference type="Google" id="ProtNLM"/>
    </source>
</evidence>
<evidence type="ECO:0000256" key="1">
    <source>
        <dbReference type="SAM" id="MobiDB-lite"/>
    </source>
</evidence>
<comment type="caution">
    <text evidence="3">The sequence shown here is derived from an EMBL/GenBank/DDBJ whole genome shotgun (WGS) entry which is preliminary data.</text>
</comment>
<evidence type="ECO:0000313" key="3">
    <source>
        <dbReference type="EMBL" id="HIR61059.1"/>
    </source>
</evidence>
<organism evidence="3 4">
    <name type="scientific">Candidatus Faecivivens stercoravium</name>
    <dbReference type="NCBI Taxonomy" id="2840803"/>
    <lineage>
        <taxon>Bacteria</taxon>
        <taxon>Bacillati</taxon>
        <taxon>Bacillota</taxon>
        <taxon>Clostridia</taxon>
        <taxon>Eubacteriales</taxon>
        <taxon>Oscillospiraceae</taxon>
        <taxon>Oscillospiraceae incertae sedis</taxon>
        <taxon>Candidatus Faecivivens</taxon>
    </lineage>
</organism>
<evidence type="ECO:0000313" key="4">
    <source>
        <dbReference type="Proteomes" id="UP000824241"/>
    </source>
</evidence>
<keyword evidence="2" id="KW-0472">Membrane</keyword>
<dbReference type="Pfam" id="PF07949">
    <property type="entry name" value="YbbR"/>
    <property type="match status" value="1"/>
</dbReference>
<accession>A0A9D1J5H3</accession>
<dbReference type="InterPro" id="IPR053154">
    <property type="entry name" value="c-di-AMP_regulator"/>
</dbReference>
<proteinExistence type="predicted"/>
<dbReference type="Gene3D" id="2.170.120.30">
    <property type="match status" value="2"/>
</dbReference>
<keyword evidence="2" id="KW-1133">Transmembrane helix</keyword>
<dbReference type="PANTHER" id="PTHR37804:SF1">
    <property type="entry name" value="CDAA REGULATORY PROTEIN CDAR"/>
    <property type="match status" value="1"/>
</dbReference>
<dbReference type="EMBL" id="DVHA01000183">
    <property type="protein sequence ID" value="HIR61059.1"/>
    <property type="molecule type" value="Genomic_DNA"/>
</dbReference>
<gene>
    <name evidence="3" type="ORF">IAB37_05750</name>
</gene>
<dbReference type="AlphaFoldDB" id="A0A9D1J5H3"/>
<evidence type="ECO:0000256" key="2">
    <source>
        <dbReference type="SAM" id="Phobius"/>
    </source>
</evidence>
<dbReference type="Gene3D" id="2.170.120.40">
    <property type="entry name" value="YbbR-like domain"/>
    <property type="match status" value="2"/>
</dbReference>
<reference evidence="3" key="1">
    <citation type="submission" date="2020-10" db="EMBL/GenBank/DDBJ databases">
        <authorList>
            <person name="Gilroy R."/>
        </authorList>
    </citation>
    <scope>NUCLEOTIDE SEQUENCE</scope>
    <source>
        <strain evidence="3">CHK189-12415</strain>
    </source>
</reference>